<feature type="region of interest" description="Disordered" evidence="1">
    <location>
        <begin position="436"/>
        <end position="470"/>
    </location>
</feature>
<comment type="caution">
    <text evidence="3">The sequence shown here is derived from an EMBL/GenBank/DDBJ whole genome shotgun (WGS) entry which is preliminary data.</text>
</comment>
<dbReference type="EMBL" id="VCIA01000001">
    <property type="protein sequence ID" value="TMN23582.1"/>
    <property type="molecule type" value="Genomic_DNA"/>
</dbReference>
<dbReference type="Gene3D" id="3.30.750.140">
    <property type="match status" value="1"/>
</dbReference>
<dbReference type="InterPro" id="IPR038610">
    <property type="entry name" value="FliK-like_C_sf"/>
</dbReference>
<evidence type="ECO:0000313" key="3">
    <source>
        <dbReference type="EMBL" id="TMN23582.1"/>
    </source>
</evidence>
<evidence type="ECO:0000256" key="1">
    <source>
        <dbReference type="SAM" id="MobiDB-lite"/>
    </source>
</evidence>
<evidence type="ECO:0000259" key="2">
    <source>
        <dbReference type="Pfam" id="PF02120"/>
    </source>
</evidence>
<feature type="compositionally biased region" description="Acidic residues" evidence="1">
    <location>
        <begin position="457"/>
        <end position="468"/>
    </location>
</feature>
<organism evidence="3 4">
    <name type="scientific">Lentibacillus cibarius</name>
    <dbReference type="NCBI Taxonomy" id="2583219"/>
    <lineage>
        <taxon>Bacteria</taxon>
        <taxon>Bacillati</taxon>
        <taxon>Bacillota</taxon>
        <taxon>Bacilli</taxon>
        <taxon>Bacillales</taxon>
        <taxon>Bacillaceae</taxon>
        <taxon>Lentibacillus</taxon>
    </lineage>
</organism>
<dbReference type="Proteomes" id="UP000306980">
    <property type="component" value="Unassembled WGS sequence"/>
</dbReference>
<sequence length="480" mass="54042">MNTVGMIVQQMMLCSTSNKQNNDRPPTGGDEKPVDFQDLITHYSVSMDSQGEGQDTSFLLGMLNGTDVMEKLLTDDLSKEEIVELLKTAVNNVGIGEQTLDKDVEKELEKAADKITILKKKDVSEKDVTEELEIVLQPLTTRQLSKVVSLEDEQNIVPMKMQSSGQIHAKTNTETSELAAKAEKLLAQLTDHQSIRRAAPELLKLLEQWTALNRKSTHQAGEIVLPKGITKEQVMWGELVQAFQKRNKLVAKQQYNTNAKVTVADVAKWLQHALNSQGKTDNVSNFRHPWQNIIRGTSQREETLSPAKQQAGSFTSSIPMSKTEQFIIHMNQANQAKPADQQLVEQFQKVMSTSGFSSMQNGTTQLNITLRPENMGDMTVKLTQMNGEMTVKILVTSAAAKDMLESNMHQLKHMFSPHQVTVEKQEMVTQHTQMFEQEQGEQPMGEHNQESGNHSEQDDEQQNEDDFDSYFQEVLLNEEV</sequence>
<feature type="domain" description="Flagellar hook-length control protein-like C-terminal" evidence="2">
    <location>
        <begin position="358"/>
        <end position="430"/>
    </location>
</feature>
<name>A0A5S3QNQ6_9BACI</name>
<accession>A0A5S3QNQ6</accession>
<evidence type="ECO:0000313" key="4">
    <source>
        <dbReference type="Proteomes" id="UP000306980"/>
    </source>
</evidence>
<dbReference type="Pfam" id="PF02120">
    <property type="entry name" value="Flg_hook"/>
    <property type="match status" value="1"/>
</dbReference>
<proteinExistence type="predicted"/>
<protein>
    <recommendedName>
        <fullName evidence="2">Flagellar hook-length control protein-like C-terminal domain-containing protein</fullName>
    </recommendedName>
</protein>
<dbReference type="OrthoDB" id="2968951at2"/>
<dbReference type="AlphaFoldDB" id="A0A5S3QNQ6"/>
<dbReference type="RefSeq" id="WP_138604472.1">
    <property type="nucleotide sequence ID" value="NZ_VCIA01000001.1"/>
</dbReference>
<dbReference type="CDD" id="cd17470">
    <property type="entry name" value="T3SS_Flik_C"/>
    <property type="match status" value="1"/>
</dbReference>
<dbReference type="InterPro" id="IPR021136">
    <property type="entry name" value="Flagellar_hook_control-like_C"/>
</dbReference>
<reference evidence="3 4" key="1">
    <citation type="submission" date="2019-05" db="EMBL/GenBank/DDBJ databases">
        <title>Genomic analysis of Lentibacillus sp. NKC220-2.</title>
        <authorList>
            <person name="Oh Y.J."/>
        </authorList>
    </citation>
    <scope>NUCLEOTIDE SEQUENCE [LARGE SCALE GENOMIC DNA]</scope>
    <source>
        <strain evidence="3 4">NKC220-2</strain>
    </source>
</reference>
<gene>
    <name evidence="3" type="ORF">FFL34_16840</name>
</gene>
<feature type="compositionally biased region" description="Basic and acidic residues" evidence="1">
    <location>
        <begin position="447"/>
        <end position="456"/>
    </location>
</feature>